<gene>
    <name evidence="1" type="ORF">GO485_14680</name>
</gene>
<sequence length="138" mass="15170">MPEGVLLTPLRQIAHPQGDIFHALRADAPGYAGFGEAYFTHIHPGLTKGWKRHNRMVMNLVVPDGHVRFHLYREADGRTVAVELGDAAERYARLTVPPGIWVAFSGLGERTSTVLNLASLGHDPTEADNVPLETWPLA</sequence>
<evidence type="ECO:0000313" key="2">
    <source>
        <dbReference type="Proteomes" id="UP000437862"/>
    </source>
</evidence>
<dbReference type="Proteomes" id="UP000437862">
    <property type="component" value="Chromosome"/>
</dbReference>
<keyword evidence="2" id="KW-1185">Reference proteome</keyword>
<dbReference type="SUPFAM" id="SSF51182">
    <property type="entry name" value="RmlC-like cupins"/>
    <property type="match status" value="1"/>
</dbReference>
<dbReference type="InterPro" id="IPR011051">
    <property type="entry name" value="RmlC_Cupin_sf"/>
</dbReference>
<proteinExistence type="predicted"/>
<dbReference type="InterPro" id="IPR014710">
    <property type="entry name" value="RmlC-like_jellyroll"/>
</dbReference>
<organism evidence="1 2">
    <name type="scientific">Pseudoduganella flava</name>
    <dbReference type="NCBI Taxonomy" id="871742"/>
    <lineage>
        <taxon>Bacteria</taxon>
        <taxon>Pseudomonadati</taxon>
        <taxon>Pseudomonadota</taxon>
        <taxon>Betaproteobacteria</taxon>
        <taxon>Burkholderiales</taxon>
        <taxon>Oxalobacteraceae</taxon>
        <taxon>Telluria group</taxon>
        <taxon>Pseudoduganella</taxon>
    </lineage>
</organism>
<name>A0ABX6G2R7_9BURK</name>
<accession>A0ABX6G2R7</accession>
<protein>
    <submittedName>
        <fullName evidence="1">dTDP-4-dehydrorhamnose 3,5-epimerase</fullName>
    </submittedName>
</protein>
<reference evidence="1 2" key="1">
    <citation type="submission" date="2019-12" db="EMBL/GenBank/DDBJ databases">
        <title>Draft Genome Sequences of Six Type Strains of the Genus Massilia.</title>
        <authorList>
            <person name="Miess H."/>
            <person name="Frediansyah A."/>
            <person name="Goeker M."/>
            <person name="Gross H."/>
        </authorList>
    </citation>
    <scope>NUCLEOTIDE SEQUENCE [LARGE SCALE GENOMIC DNA]</scope>
    <source>
        <strain evidence="1 2">DSM 26639</strain>
    </source>
</reference>
<evidence type="ECO:0000313" key="1">
    <source>
        <dbReference type="EMBL" id="QGZ43117.1"/>
    </source>
</evidence>
<dbReference type="Gene3D" id="2.60.120.10">
    <property type="entry name" value="Jelly Rolls"/>
    <property type="match status" value="1"/>
</dbReference>
<dbReference type="EMBL" id="CP046904">
    <property type="protein sequence ID" value="QGZ43117.1"/>
    <property type="molecule type" value="Genomic_DNA"/>
</dbReference>